<proteinExistence type="predicted"/>
<feature type="transmembrane region" description="Helical" evidence="1">
    <location>
        <begin position="115"/>
        <end position="139"/>
    </location>
</feature>
<keyword evidence="1" id="KW-0812">Transmembrane</keyword>
<feature type="transmembrane region" description="Helical" evidence="1">
    <location>
        <begin position="19"/>
        <end position="40"/>
    </location>
</feature>
<organism evidence="2 3">
    <name type="scientific">Lysobacter yangpyeongensis</name>
    <dbReference type="NCBI Taxonomy" id="346182"/>
    <lineage>
        <taxon>Bacteria</taxon>
        <taxon>Pseudomonadati</taxon>
        <taxon>Pseudomonadota</taxon>
        <taxon>Gammaproteobacteria</taxon>
        <taxon>Lysobacterales</taxon>
        <taxon>Lysobacteraceae</taxon>
        <taxon>Lysobacter</taxon>
    </lineage>
</organism>
<keyword evidence="1" id="KW-0472">Membrane</keyword>
<name>A0ABW0SSG7_9GAMM</name>
<keyword evidence="3" id="KW-1185">Reference proteome</keyword>
<evidence type="ECO:0000256" key="1">
    <source>
        <dbReference type="SAM" id="Phobius"/>
    </source>
</evidence>
<dbReference type="Proteomes" id="UP001596036">
    <property type="component" value="Unassembled WGS sequence"/>
</dbReference>
<reference evidence="3" key="1">
    <citation type="journal article" date="2019" name="Int. J. Syst. Evol. Microbiol.">
        <title>The Global Catalogue of Microorganisms (GCM) 10K type strain sequencing project: providing services to taxonomists for standard genome sequencing and annotation.</title>
        <authorList>
            <consortium name="The Broad Institute Genomics Platform"/>
            <consortium name="The Broad Institute Genome Sequencing Center for Infectious Disease"/>
            <person name="Wu L."/>
            <person name="Ma J."/>
        </authorList>
    </citation>
    <scope>NUCLEOTIDE SEQUENCE [LARGE SCALE GENOMIC DNA]</scope>
    <source>
        <strain evidence="3">KACC 11407</strain>
    </source>
</reference>
<comment type="caution">
    <text evidence="2">The sequence shown here is derived from an EMBL/GenBank/DDBJ whole genome shotgun (WGS) entry which is preliminary data.</text>
</comment>
<dbReference type="RefSeq" id="WP_386756202.1">
    <property type="nucleotide sequence ID" value="NZ_JBHSNM010000010.1"/>
</dbReference>
<sequence>MAAEDLESFIRWQGITRDYFSSVSNLVLGLATGLLAFLVSGLTSIQPTPKCLLFVGAASVVLLSASVALAVWCAINRLRDFRATAKIARSRWKDEPINPLDRFDSRVMGQLSWRLFWWQLVLFGFGSAGTALTVISQLWA</sequence>
<protein>
    <submittedName>
        <fullName evidence="2">Uncharacterized protein</fullName>
    </submittedName>
</protein>
<evidence type="ECO:0000313" key="3">
    <source>
        <dbReference type="Proteomes" id="UP001596036"/>
    </source>
</evidence>
<evidence type="ECO:0000313" key="2">
    <source>
        <dbReference type="EMBL" id="MFC5571550.1"/>
    </source>
</evidence>
<accession>A0ABW0SSG7</accession>
<dbReference type="EMBL" id="JBHSNM010000010">
    <property type="protein sequence ID" value="MFC5571550.1"/>
    <property type="molecule type" value="Genomic_DNA"/>
</dbReference>
<gene>
    <name evidence="2" type="ORF">ACFPN1_15935</name>
</gene>
<keyword evidence="1" id="KW-1133">Transmembrane helix</keyword>
<feature type="transmembrane region" description="Helical" evidence="1">
    <location>
        <begin position="52"/>
        <end position="75"/>
    </location>
</feature>